<dbReference type="EMBL" id="BPQQ01000072">
    <property type="protein sequence ID" value="GJE03316.1"/>
    <property type="molecule type" value="Genomic_DNA"/>
</dbReference>
<comment type="caution">
    <text evidence="1">The sequence shown here is derived from an EMBL/GenBank/DDBJ whole genome shotgun (WGS) entry which is preliminary data.</text>
</comment>
<accession>A0ABQ4SLY8</accession>
<keyword evidence="2" id="KW-1185">Reference proteome</keyword>
<proteinExistence type="predicted"/>
<dbReference type="RefSeq" id="WP_238240714.1">
    <property type="nucleotide sequence ID" value="NZ_BPQQ01000072.1"/>
</dbReference>
<organism evidence="1 2">
    <name type="scientific">Methylobacterium isbiliense</name>
    <dbReference type="NCBI Taxonomy" id="315478"/>
    <lineage>
        <taxon>Bacteria</taxon>
        <taxon>Pseudomonadati</taxon>
        <taxon>Pseudomonadota</taxon>
        <taxon>Alphaproteobacteria</taxon>
        <taxon>Hyphomicrobiales</taxon>
        <taxon>Methylobacteriaceae</taxon>
        <taxon>Methylobacterium</taxon>
    </lineage>
</organism>
<gene>
    <name evidence="1" type="ORF">GMJLKIPL_5270</name>
</gene>
<evidence type="ECO:0000313" key="2">
    <source>
        <dbReference type="Proteomes" id="UP001055153"/>
    </source>
</evidence>
<sequence length="66" mass="6364">MSLIRNEQTTLTAGYLNAGASACPSAGVVAPIAAAVFGATGPGGPVPTLTTVIGVSKCLVGSILLH</sequence>
<reference evidence="1" key="1">
    <citation type="journal article" date="2021" name="Front. Microbiol.">
        <title>Comprehensive Comparative Genomics and Phenotyping of Methylobacterium Species.</title>
        <authorList>
            <person name="Alessa O."/>
            <person name="Ogura Y."/>
            <person name="Fujitani Y."/>
            <person name="Takami H."/>
            <person name="Hayashi T."/>
            <person name="Sahin N."/>
            <person name="Tani A."/>
        </authorList>
    </citation>
    <scope>NUCLEOTIDE SEQUENCE</scope>
    <source>
        <strain evidence="1">DSM 17168</strain>
    </source>
</reference>
<protein>
    <submittedName>
        <fullName evidence="1">Uncharacterized protein</fullName>
    </submittedName>
</protein>
<evidence type="ECO:0000313" key="1">
    <source>
        <dbReference type="EMBL" id="GJE03316.1"/>
    </source>
</evidence>
<name>A0ABQ4SLY8_9HYPH</name>
<dbReference type="PROSITE" id="PS51257">
    <property type="entry name" value="PROKAR_LIPOPROTEIN"/>
    <property type="match status" value="1"/>
</dbReference>
<dbReference type="Proteomes" id="UP001055153">
    <property type="component" value="Unassembled WGS sequence"/>
</dbReference>
<reference evidence="1" key="2">
    <citation type="submission" date="2021-08" db="EMBL/GenBank/DDBJ databases">
        <authorList>
            <person name="Tani A."/>
            <person name="Ola A."/>
            <person name="Ogura Y."/>
            <person name="Katsura K."/>
            <person name="Hayashi T."/>
        </authorList>
    </citation>
    <scope>NUCLEOTIDE SEQUENCE</scope>
    <source>
        <strain evidence="1">DSM 17168</strain>
    </source>
</reference>